<sequence>MTRKKKKRKIKYGQITLEILGIIGEIAEELADAFFDQQEMRRKIRSNDFASVRLFDYLKNINNSDYIEIKTKTDEKKNKFYSIKLTNKGQLKLLENSNEQKIDGKWRLLSFDVPEELTSQRNSFRCALKRIGFRQVQKSLWACPFSKADKVALAVEYYKLNQYVAYFIVAKTDIESHLKLLFRDVLAKKTP</sequence>
<dbReference type="SUPFAM" id="SSF143430">
    <property type="entry name" value="TTP0101/SSO1404-like"/>
    <property type="match status" value="1"/>
</dbReference>
<evidence type="ECO:0000313" key="2">
    <source>
        <dbReference type="EMBL" id="TSC90680.1"/>
    </source>
</evidence>
<proteinExistence type="predicted"/>
<dbReference type="AlphaFoldDB" id="A0A554LCR1"/>
<protein>
    <recommendedName>
        <fullName evidence="1">Transcriptional repressor PaaX-like central Cas2-like domain-containing protein</fullName>
    </recommendedName>
</protein>
<accession>A0A554LCR1</accession>
<dbReference type="Proteomes" id="UP000318296">
    <property type="component" value="Unassembled WGS sequence"/>
</dbReference>
<gene>
    <name evidence="2" type="ORF">CEN92_424</name>
</gene>
<dbReference type="EMBL" id="VMGH01000068">
    <property type="protein sequence ID" value="TSC90680.1"/>
    <property type="molecule type" value="Genomic_DNA"/>
</dbReference>
<dbReference type="Pfam" id="PF20803">
    <property type="entry name" value="PaaX_M"/>
    <property type="match status" value="1"/>
</dbReference>
<organism evidence="2 3">
    <name type="scientific">Candidatus Berkelbacteria bacterium Licking1014_96</name>
    <dbReference type="NCBI Taxonomy" id="2017149"/>
    <lineage>
        <taxon>Bacteria</taxon>
        <taxon>Candidatus Berkelbacteria</taxon>
    </lineage>
</organism>
<dbReference type="InterPro" id="IPR048846">
    <property type="entry name" value="PaaX-like_central"/>
</dbReference>
<evidence type="ECO:0000259" key="1">
    <source>
        <dbReference type="Pfam" id="PF20803"/>
    </source>
</evidence>
<reference evidence="2 3" key="1">
    <citation type="submission" date="2017-07" db="EMBL/GenBank/DDBJ databases">
        <title>Mechanisms for carbon and nitrogen cycling indicate functional differentiation within the Candidate Phyla Radiation.</title>
        <authorList>
            <person name="Danczak R.E."/>
            <person name="Johnston M.D."/>
            <person name="Kenah C."/>
            <person name="Slattery M."/>
            <person name="Wrighton K.C."/>
            <person name="Wilkins M.J."/>
        </authorList>
    </citation>
    <scope>NUCLEOTIDE SEQUENCE [LARGE SCALE GENOMIC DNA]</scope>
    <source>
        <strain evidence="2">Licking1014_96</strain>
    </source>
</reference>
<dbReference type="Gene3D" id="3.30.70.2650">
    <property type="match status" value="1"/>
</dbReference>
<evidence type="ECO:0000313" key="3">
    <source>
        <dbReference type="Proteomes" id="UP000318296"/>
    </source>
</evidence>
<name>A0A554LCR1_9BACT</name>
<comment type="caution">
    <text evidence="2">The sequence shown here is derived from an EMBL/GenBank/DDBJ whole genome shotgun (WGS) entry which is preliminary data.</text>
</comment>
<feature type="domain" description="Transcriptional repressor PaaX-like central Cas2-like" evidence="1">
    <location>
        <begin position="100"/>
        <end position="173"/>
    </location>
</feature>